<feature type="transmembrane region" description="Helical" evidence="9">
    <location>
        <begin position="397"/>
        <end position="416"/>
    </location>
</feature>
<feature type="transmembrane region" description="Helical" evidence="9">
    <location>
        <begin position="19"/>
        <end position="40"/>
    </location>
</feature>
<evidence type="ECO:0000256" key="1">
    <source>
        <dbReference type="ARBA" id="ARBA00004141"/>
    </source>
</evidence>
<dbReference type="Gene3D" id="1.20.1730.10">
    <property type="entry name" value="Sodium/glucose cotransporter"/>
    <property type="match status" value="1"/>
</dbReference>
<feature type="transmembrane region" description="Helical" evidence="9">
    <location>
        <begin position="454"/>
        <end position="480"/>
    </location>
</feature>
<comment type="subcellular location">
    <subcellularLocation>
        <location evidence="1">Membrane</location>
        <topology evidence="1">Multi-pass membrane protein</topology>
    </subcellularLocation>
</comment>
<name>A0A8A4TVP3_SULCO</name>
<keyword evidence="5 9" id="KW-0812">Transmembrane</keyword>
<feature type="transmembrane region" description="Helical" evidence="9">
    <location>
        <begin position="168"/>
        <end position="187"/>
    </location>
</feature>
<dbReference type="InterPro" id="IPR038377">
    <property type="entry name" value="Na/Glc_symporter_sf"/>
</dbReference>
<evidence type="ECO:0000256" key="4">
    <source>
        <dbReference type="ARBA" id="ARBA00022475"/>
    </source>
</evidence>
<evidence type="ECO:0000256" key="2">
    <source>
        <dbReference type="ARBA" id="ARBA00006434"/>
    </source>
</evidence>
<feature type="transmembrane region" description="Helical" evidence="9">
    <location>
        <begin position="132"/>
        <end position="156"/>
    </location>
</feature>
<feature type="transmembrane region" description="Helical" evidence="9">
    <location>
        <begin position="52"/>
        <end position="74"/>
    </location>
</feature>
<evidence type="ECO:0000256" key="3">
    <source>
        <dbReference type="ARBA" id="ARBA00022448"/>
    </source>
</evidence>
<accession>A0A8A4TVP3</accession>
<feature type="transmembrane region" description="Helical" evidence="9">
    <location>
        <begin position="486"/>
        <end position="505"/>
    </location>
</feature>
<dbReference type="KEGG" id="scor:J3U87_13365"/>
<feature type="transmembrane region" description="Helical" evidence="9">
    <location>
        <begin position="286"/>
        <end position="311"/>
    </location>
</feature>
<keyword evidence="6 9" id="KW-1133">Transmembrane helix</keyword>
<comment type="similarity">
    <text evidence="2 8">Belongs to the sodium:solute symporter (SSF) (TC 2.A.21) family.</text>
</comment>
<feature type="transmembrane region" description="Helical" evidence="9">
    <location>
        <begin position="340"/>
        <end position="362"/>
    </location>
</feature>
<dbReference type="GO" id="GO:0046942">
    <property type="term" value="P:carboxylic acid transport"/>
    <property type="evidence" value="ECO:0007669"/>
    <property type="project" value="UniProtKB-ARBA"/>
</dbReference>
<keyword evidence="4" id="KW-1003">Cell membrane</keyword>
<feature type="transmembrane region" description="Helical" evidence="9">
    <location>
        <begin position="422"/>
        <end position="447"/>
    </location>
</feature>
<organism evidence="10 11">
    <name type="scientific">Sulfidibacter corallicola</name>
    <dbReference type="NCBI Taxonomy" id="2818388"/>
    <lineage>
        <taxon>Bacteria</taxon>
        <taxon>Pseudomonadati</taxon>
        <taxon>Acidobacteriota</taxon>
        <taxon>Holophagae</taxon>
        <taxon>Acanthopleuribacterales</taxon>
        <taxon>Acanthopleuribacteraceae</taxon>
        <taxon>Sulfidibacter</taxon>
    </lineage>
</organism>
<evidence type="ECO:0000256" key="7">
    <source>
        <dbReference type="ARBA" id="ARBA00023136"/>
    </source>
</evidence>
<feature type="transmembrane region" description="Helical" evidence="9">
    <location>
        <begin position="199"/>
        <end position="219"/>
    </location>
</feature>
<dbReference type="PANTHER" id="PTHR48086">
    <property type="entry name" value="SODIUM/PROLINE SYMPORTER-RELATED"/>
    <property type="match status" value="1"/>
</dbReference>
<reference evidence="10" key="1">
    <citation type="submission" date="2021-03" db="EMBL/GenBank/DDBJ databases">
        <title>Acanthopleuribacteraceae sp. M133.</title>
        <authorList>
            <person name="Wang G."/>
        </authorList>
    </citation>
    <scope>NUCLEOTIDE SEQUENCE</scope>
    <source>
        <strain evidence="10">M133</strain>
    </source>
</reference>
<feature type="transmembrane region" description="Helical" evidence="9">
    <location>
        <begin position="250"/>
        <end position="274"/>
    </location>
</feature>
<proteinExistence type="inferred from homology"/>
<protein>
    <submittedName>
        <fullName evidence="10">Sodium:solute symporter family protein</fullName>
    </submittedName>
</protein>
<dbReference type="Proteomes" id="UP000663929">
    <property type="component" value="Chromosome"/>
</dbReference>
<evidence type="ECO:0000313" key="11">
    <source>
        <dbReference type="Proteomes" id="UP000663929"/>
    </source>
</evidence>
<dbReference type="GO" id="GO:0005886">
    <property type="term" value="C:plasma membrane"/>
    <property type="evidence" value="ECO:0007669"/>
    <property type="project" value="TreeGrafter"/>
</dbReference>
<dbReference type="CDD" id="cd10322">
    <property type="entry name" value="SLC5sbd"/>
    <property type="match status" value="1"/>
</dbReference>
<evidence type="ECO:0000256" key="5">
    <source>
        <dbReference type="ARBA" id="ARBA00022692"/>
    </source>
</evidence>
<keyword evidence="7 9" id="KW-0472">Membrane</keyword>
<keyword evidence="11" id="KW-1185">Reference proteome</keyword>
<dbReference type="InterPro" id="IPR018212">
    <property type="entry name" value="Na/solute_symporter_CS"/>
</dbReference>
<dbReference type="AlphaFoldDB" id="A0A8A4TVP3"/>
<dbReference type="Pfam" id="PF00474">
    <property type="entry name" value="SSF"/>
    <property type="match status" value="1"/>
</dbReference>
<dbReference type="PANTHER" id="PTHR48086:SF7">
    <property type="entry name" value="SODIUM-SOLUTE SYMPORTER-RELATED"/>
    <property type="match status" value="1"/>
</dbReference>
<evidence type="ECO:0000313" key="10">
    <source>
        <dbReference type="EMBL" id="QTD53437.1"/>
    </source>
</evidence>
<evidence type="ECO:0000256" key="9">
    <source>
        <dbReference type="SAM" id="Phobius"/>
    </source>
</evidence>
<dbReference type="RefSeq" id="WP_237383540.1">
    <property type="nucleotide sequence ID" value="NZ_CP071793.1"/>
</dbReference>
<dbReference type="InterPro" id="IPR050277">
    <property type="entry name" value="Sodium:Solute_Symporter"/>
</dbReference>
<dbReference type="PROSITE" id="PS50283">
    <property type="entry name" value="NA_SOLUT_SYMP_3"/>
    <property type="match status" value="1"/>
</dbReference>
<gene>
    <name evidence="10" type="ORF">J3U87_13365</name>
</gene>
<dbReference type="EMBL" id="CP071793">
    <property type="protein sequence ID" value="QTD53437.1"/>
    <property type="molecule type" value="Genomic_DNA"/>
</dbReference>
<sequence>MNEHTAEILSQTNFSSIDWVIVLLYLSISVVIGLFVRKFVVNMTDYIGAGRALGTCLGIATMTGTEMGLVTVMYSSQKGFTGGFAAFHIALVAGIVTFLVGASGFIVAKLRESEVLTIPEYYEKRFDRKTRVLGGIMLALGGILNMGLFLKVGSIFIVGVTGLSAQGWALPLVMTLLLVLVLIYTTLGGMFSVVVTDYIQFVVLSAGMLVATYVAIQVIGWDHLFETIVAAKGQAGFDPFVSEGAFGLEYVLWMAFTAGLVSCAIWPTAVARALAAKDAKTVKKQYMWSSISFMIRFLIPNFLGIAAFVLITTKSPELNALFFPTDGSAPLDNLYAMPIFLGRIIPTGIIGLISAAMIAAFMSTHDSYLLAWSSVLTQDVIAPLRRNGMTGAERIKCTRILIVVIGLYILYWGLFYKGNDDIWDYMAVTGAIYFTGSFAVLLGGLYWKRASSTGAFLALLSGIFAVVGLGPVQALLGIQISGERVGLLTVAFSLFVMVLGSLLFPDNSYAMSEARREALNDKAQMQEV</sequence>
<feature type="transmembrane region" description="Helical" evidence="9">
    <location>
        <begin position="86"/>
        <end position="108"/>
    </location>
</feature>
<dbReference type="GO" id="GO:0022857">
    <property type="term" value="F:transmembrane transporter activity"/>
    <property type="evidence" value="ECO:0007669"/>
    <property type="project" value="InterPro"/>
</dbReference>
<keyword evidence="3" id="KW-0813">Transport</keyword>
<evidence type="ECO:0000256" key="6">
    <source>
        <dbReference type="ARBA" id="ARBA00022989"/>
    </source>
</evidence>
<dbReference type="PROSITE" id="PS00456">
    <property type="entry name" value="NA_SOLUT_SYMP_1"/>
    <property type="match status" value="1"/>
</dbReference>
<dbReference type="InterPro" id="IPR001734">
    <property type="entry name" value="Na/solute_symporter"/>
</dbReference>
<evidence type="ECO:0000256" key="8">
    <source>
        <dbReference type="RuleBase" id="RU362091"/>
    </source>
</evidence>